<dbReference type="Proteomes" id="UP000603641">
    <property type="component" value="Unassembled WGS sequence"/>
</dbReference>
<proteinExistence type="predicted"/>
<keyword evidence="3" id="KW-1185">Reference proteome</keyword>
<evidence type="ECO:0000313" key="3">
    <source>
        <dbReference type="Proteomes" id="UP000603641"/>
    </source>
</evidence>
<keyword evidence="1" id="KW-0812">Transmembrane</keyword>
<reference evidence="2 3" key="1">
    <citation type="submission" date="2020-08" db="EMBL/GenBank/DDBJ databases">
        <title>A Genomic Blueprint of the Chicken Gut Microbiome.</title>
        <authorList>
            <person name="Gilroy R."/>
            <person name="Ravi A."/>
            <person name="Getino M."/>
            <person name="Pursley I."/>
            <person name="Horton D.L."/>
            <person name="Alikhan N.-F."/>
            <person name="Baker D."/>
            <person name="Gharbi K."/>
            <person name="Hall N."/>
            <person name="Watson M."/>
            <person name="Adriaenssens E.M."/>
            <person name="Foster-Nyarko E."/>
            <person name="Jarju S."/>
            <person name="Secka A."/>
            <person name="Antonio M."/>
            <person name="Oren A."/>
            <person name="Chaudhuri R."/>
            <person name="La Ragione R.M."/>
            <person name="Hildebrand F."/>
            <person name="Pallen M.J."/>
        </authorList>
    </citation>
    <scope>NUCLEOTIDE SEQUENCE [LARGE SCALE GENOMIC DNA]</scope>
    <source>
        <strain evidence="2 3">Sa2CUA10</strain>
    </source>
</reference>
<sequence length="210" mass="24438">MLDCEGLIMKVNKIHVVLLIIVSFFFLWSLIKPVHYPIWILEVAPSVIAILFVFFLYKKLRFTSLTYSIIALLSILTFIGGHYTYDDVPFFDWLQQHYDFNRNHYDRFGHFMKGLLAIVIREILLIKTPLHIGKWVQCVAISITLAIAALYEIVEWIAGKIAKRETKDFLGAQGDIWDAQWDMSLTLLGSFLALLLLTSWHNKLFQKEKS</sequence>
<feature type="transmembrane region" description="Helical" evidence="1">
    <location>
        <begin position="37"/>
        <end position="57"/>
    </location>
</feature>
<feature type="transmembrane region" description="Helical" evidence="1">
    <location>
        <begin position="12"/>
        <end position="31"/>
    </location>
</feature>
<dbReference type="InterPro" id="IPR058534">
    <property type="entry name" value="YjdF"/>
</dbReference>
<comment type="caution">
    <text evidence="2">The sequence shown here is derived from an EMBL/GenBank/DDBJ whole genome shotgun (WGS) entry which is preliminary data.</text>
</comment>
<feature type="transmembrane region" description="Helical" evidence="1">
    <location>
        <begin position="138"/>
        <end position="159"/>
    </location>
</feature>
<feature type="transmembrane region" description="Helical" evidence="1">
    <location>
        <begin position="179"/>
        <end position="200"/>
    </location>
</feature>
<accession>A0ABR8SKY8</accession>
<protein>
    <submittedName>
        <fullName evidence="2">DUF2238 domain-containing protein</fullName>
    </submittedName>
</protein>
<organism evidence="2 3">
    <name type="scientific">Fictibacillus norfolkensis</name>
    <dbReference type="NCBI Taxonomy" id="2762233"/>
    <lineage>
        <taxon>Bacteria</taxon>
        <taxon>Bacillati</taxon>
        <taxon>Bacillota</taxon>
        <taxon>Bacilli</taxon>
        <taxon>Bacillales</taxon>
        <taxon>Fictibacillaceae</taxon>
        <taxon>Fictibacillus</taxon>
    </lineage>
</organism>
<keyword evidence="1" id="KW-0472">Membrane</keyword>
<dbReference type="Pfam" id="PF09997">
    <property type="entry name" value="DUF2238"/>
    <property type="match status" value="1"/>
</dbReference>
<dbReference type="EMBL" id="JACSQM010000003">
    <property type="protein sequence ID" value="MBD7964048.1"/>
    <property type="molecule type" value="Genomic_DNA"/>
</dbReference>
<dbReference type="InterPro" id="IPR014509">
    <property type="entry name" value="YjdF-like"/>
</dbReference>
<dbReference type="PIRSF" id="PIRSF020606">
    <property type="entry name" value="UCP020606"/>
    <property type="match status" value="1"/>
</dbReference>
<gene>
    <name evidence="2" type="ORF">H9648_08280</name>
</gene>
<evidence type="ECO:0000313" key="2">
    <source>
        <dbReference type="EMBL" id="MBD7964048.1"/>
    </source>
</evidence>
<feature type="transmembrane region" description="Helical" evidence="1">
    <location>
        <begin position="108"/>
        <end position="126"/>
    </location>
</feature>
<keyword evidence="1" id="KW-1133">Transmembrane helix</keyword>
<feature type="transmembrane region" description="Helical" evidence="1">
    <location>
        <begin position="64"/>
        <end position="85"/>
    </location>
</feature>
<evidence type="ECO:0000256" key="1">
    <source>
        <dbReference type="SAM" id="Phobius"/>
    </source>
</evidence>
<name>A0ABR8SKY8_9BACL</name>